<evidence type="ECO:0000256" key="6">
    <source>
        <dbReference type="ARBA" id="ARBA00023125"/>
    </source>
</evidence>
<feature type="region of interest" description="Disordered" evidence="8">
    <location>
        <begin position="212"/>
        <end position="234"/>
    </location>
</feature>
<evidence type="ECO:0000256" key="4">
    <source>
        <dbReference type="ARBA" id="ARBA00022829"/>
    </source>
</evidence>
<evidence type="ECO:0000313" key="12">
    <source>
        <dbReference type="Proteomes" id="UP000618579"/>
    </source>
</evidence>
<keyword evidence="12" id="KW-1185">Reference proteome</keyword>
<dbReference type="SUPFAM" id="SSF46785">
    <property type="entry name" value="Winged helix' DNA-binding domain"/>
    <property type="match status" value="1"/>
</dbReference>
<evidence type="ECO:0000256" key="1">
    <source>
        <dbReference type="ARBA" id="ARBA00004141"/>
    </source>
</evidence>
<dbReference type="PROSITE" id="PS50901">
    <property type="entry name" value="FTSK"/>
    <property type="match status" value="1"/>
</dbReference>
<comment type="subcellular location">
    <subcellularLocation>
        <location evidence="1">Membrane</location>
        <topology evidence="1">Multi-pass membrane protein</topology>
    </subcellularLocation>
</comment>
<dbReference type="InterPro" id="IPR036388">
    <property type="entry name" value="WH-like_DNA-bd_sf"/>
</dbReference>
<dbReference type="Proteomes" id="UP000618579">
    <property type="component" value="Unassembled WGS sequence"/>
</dbReference>
<keyword evidence="9" id="KW-0812">Transmembrane</keyword>
<sequence>MAKRKKKNKALKTSLLFELYGILILIFSVVALAHQGHVGNSLIYLFRFFVGTWYSLVPLIFIYVALYAMIKRAWPEMVTPKKAGILLFILGLLIKNHIDLFAQLYPDGGFTSGKIISSTWEAMLEGLHPTEAGRAALEHGIGGGMIGGVLYSILYFLFDYLGARLIQYALFVIGFILATGISYVDIGNVIHGRFSNVSQNFKDRMREWLQDREARQPRPVASSSSAGANDKKVKKPAYVPVDDEFDEEMFKPVKKKKSPLIMELLRPIKEGRKKPAAVSNDENEEEFLHNSDETDASDQVVYKSNDAKAAAVDAAEDQPITPIIRDFQEQVLQEAQQSVKPAAASGSASVPPKPKAAAAGDAVADDEPVTLEFQENAPIVQTRPYEMPSLDLLARPAVGKGSEMSDYKANARKLEATLESFGVRAKVLEVVRGPAVTRYEIQPDVGVKVSRIVSLTDDIALALAAKDIRMEAPIPGKSAIGIEVPNLEVSVVTMREVMETSAFQESSSRLSVVLGRDISGQPIVGNLARMPHLLVAGATGSGKSVCINGIITSILYKAKPNEVKFLMIDPKMVELNVYNGIPHLLAPVVTDPRRASLALKKVVVEMEKRYELFSKSGTRNIEGYNAMLTESGTAAPLPYYVVIVDELADLMMVAANDVEDSICRLAQMARAAGIHLIIATQRPSVDVITGVIKANIPSRIAFGVSSQVDSRTILDMVGAEKLLGRGDMLYLPVGASKPVRVQGAFLSDQEVEHVVGFVRTQEQANYQEELVPHVEDMPEQQNEVEDELYDQAVQIVLEAKQASVSLLQRRMRVGYTRAARLVDSMEAKGVVGPYEGSKPREVLMSIEQYHHNRISS</sequence>
<feature type="binding site" evidence="7">
    <location>
        <begin position="537"/>
        <end position="544"/>
    </location>
    <ligand>
        <name>ATP</name>
        <dbReference type="ChEBI" id="CHEBI:30616"/>
    </ligand>
</feature>
<accession>A0ABX1ZSQ9</accession>
<protein>
    <submittedName>
        <fullName evidence="11">DNA translocase FtsK</fullName>
    </submittedName>
</protein>
<evidence type="ECO:0000256" key="3">
    <source>
        <dbReference type="ARBA" id="ARBA00022741"/>
    </source>
</evidence>
<dbReference type="InterPro" id="IPR002543">
    <property type="entry name" value="FtsK_dom"/>
</dbReference>
<dbReference type="SUPFAM" id="SSF52540">
    <property type="entry name" value="P-loop containing nucleoside triphosphate hydrolases"/>
    <property type="match status" value="1"/>
</dbReference>
<gene>
    <name evidence="11" type="ORF">GC097_24205</name>
</gene>
<dbReference type="SMART" id="SM00843">
    <property type="entry name" value="Ftsk_gamma"/>
    <property type="match status" value="1"/>
</dbReference>
<evidence type="ECO:0000256" key="8">
    <source>
        <dbReference type="SAM" id="MobiDB-lite"/>
    </source>
</evidence>
<dbReference type="InterPro" id="IPR018541">
    <property type="entry name" value="Ftsk_gamma"/>
</dbReference>
<keyword evidence="6" id="KW-0238">DNA-binding</keyword>
<dbReference type="Gene3D" id="1.10.10.10">
    <property type="entry name" value="Winged helix-like DNA-binding domain superfamily/Winged helix DNA-binding domain"/>
    <property type="match status" value="1"/>
</dbReference>
<dbReference type="InterPro" id="IPR036390">
    <property type="entry name" value="WH_DNA-bd_sf"/>
</dbReference>
<evidence type="ECO:0000256" key="5">
    <source>
        <dbReference type="ARBA" id="ARBA00022840"/>
    </source>
</evidence>
<proteinExistence type="inferred from homology"/>
<feature type="transmembrane region" description="Helical" evidence="9">
    <location>
        <begin position="82"/>
        <end position="98"/>
    </location>
</feature>
<dbReference type="InterPro" id="IPR041027">
    <property type="entry name" value="FtsK_alpha"/>
</dbReference>
<evidence type="ECO:0000256" key="7">
    <source>
        <dbReference type="PROSITE-ProRule" id="PRU00289"/>
    </source>
</evidence>
<dbReference type="EMBL" id="WHNZ01000061">
    <property type="protein sequence ID" value="NOV03106.1"/>
    <property type="molecule type" value="Genomic_DNA"/>
</dbReference>
<dbReference type="Pfam" id="PF01580">
    <property type="entry name" value="FtsK_SpoIIIE"/>
    <property type="match status" value="1"/>
</dbReference>
<dbReference type="InterPro" id="IPR027417">
    <property type="entry name" value="P-loop_NTPase"/>
</dbReference>
<organism evidence="11 12">
    <name type="scientific">Paenibacillus planticolens</name>
    <dbReference type="NCBI Taxonomy" id="2654976"/>
    <lineage>
        <taxon>Bacteria</taxon>
        <taxon>Bacillati</taxon>
        <taxon>Bacillota</taxon>
        <taxon>Bacilli</taxon>
        <taxon>Bacillales</taxon>
        <taxon>Paenibacillaceae</taxon>
        <taxon>Paenibacillus</taxon>
    </lineage>
</organism>
<dbReference type="CDD" id="cd01127">
    <property type="entry name" value="TrwB_TraG_TraD_VirD4"/>
    <property type="match status" value="1"/>
</dbReference>
<evidence type="ECO:0000256" key="9">
    <source>
        <dbReference type="SAM" id="Phobius"/>
    </source>
</evidence>
<dbReference type="PANTHER" id="PTHR22683:SF41">
    <property type="entry name" value="DNA TRANSLOCASE FTSK"/>
    <property type="match status" value="1"/>
</dbReference>
<dbReference type="Gene3D" id="3.30.980.40">
    <property type="match status" value="1"/>
</dbReference>
<keyword evidence="9" id="KW-1133">Transmembrane helix</keyword>
<keyword evidence="9" id="KW-0472">Membrane</keyword>
<dbReference type="SMART" id="SM00382">
    <property type="entry name" value="AAA"/>
    <property type="match status" value="1"/>
</dbReference>
<evidence type="ECO:0000256" key="2">
    <source>
        <dbReference type="ARBA" id="ARBA00006474"/>
    </source>
</evidence>
<comment type="caution">
    <text evidence="11">The sequence shown here is derived from an EMBL/GenBank/DDBJ whole genome shotgun (WGS) entry which is preliminary data.</text>
</comment>
<reference evidence="11 12" key="1">
    <citation type="submission" date="2019-10" db="EMBL/GenBank/DDBJ databases">
        <title>Description of Paenibacillus pedi sp. nov.</title>
        <authorList>
            <person name="Carlier A."/>
            <person name="Qi S."/>
        </authorList>
    </citation>
    <scope>NUCLEOTIDE SEQUENCE [LARGE SCALE GENOMIC DNA]</scope>
    <source>
        <strain evidence="11 12">LMG 31457</strain>
    </source>
</reference>
<dbReference type="InterPro" id="IPR003593">
    <property type="entry name" value="AAA+_ATPase"/>
</dbReference>
<dbReference type="PANTHER" id="PTHR22683">
    <property type="entry name" value="SPORULATION PROTEIN RELATED"/>
    <property type="match status" value="1"/>
</dbReference>
<comment type="similarity">
    <text evidence="2">Belongs to the FtsK/SpoIIIE/SftA family.</text>
</comment>
<evidence type="ECO:0000259" key="10">
    <source>
        <dbReference type="PROSITE" id="PS50901"/>
    </source>
</evidence>
<keyword evidence="4" id="KW-0159">Chromosome partition</keyword>
<feature type="compositionally biased region" description="Low complexity" evidence="8">
    <location>
        <begin position="338"/>
        <end position="357"/>
    </location>
</feature>
<feature type="transmembrane region" description="Helical" evidence="9">
    <location>
        <begin position="15"/>
        <end position="33"/>
    </location>
</feature>
<feature type="transmembrane region" description="Helical" evidence="9">
    <location>
        <begin position="165"/>
        <end position="184"/>
    </location>
</feature>
<name>A0ABX1ZSQ9_9BACL</name>
<evidence type="ECO:0000313" key="11">
    <source>
        <dbReference type="EMBL" id="NOV03106.1"/>
    </source>
</evidence>
<dbReference type="InterPro" id="IPR050206">
    <property type="entry name" value="FtsK/SpoIIIE/SftA"/>
</dbReference>
<dbReference type="RefSeq" id="WP_312875725.1">
    <property type="nucleotide sequence ID" value="NZ_WHNZ01000061.1"/>
</dbReference>
<keyword evidence="3 7" id="KW-0547">Nucleotide-binding</keyword>
<feature type="transmembrane region" description="Helical" evidence="9">
    <location>
        <begin position="45"/>
        <end position="70"/>
    </location>
</feature>
<dbReference type="Pfam" id="PF17854">
    <property type="entry name" value="FtsK_alpha"/>
    <property type="match status" value="1"/>
</dbReference>
<dbReference type="Pfam" id="PF09397">
    <property type="entry name" value="FtsK_gamma"/>
    <property type="match status" value="1"/>
</dbReference>
<feature type="transmembrane region" description="Helical" evidence="9">
    <location>
        <begin position="139"/>
        <end position="158"/>
    </location>
</feature>
<feature type="region of interest" description="Disordered" evidence="8">
    <location>
        <begin position="335"/>
        <end position="357"/>
    </location>
</feature>
<feature type="domain" description="FtsK" evidence="10">
    <location>
        <begin position="520"/>
        <end position="711"/>
    </location>
</feature>
<keyword evidence="5 7" id="KW-0067">ATP-binding</keyword>
<dbReference type="Gene3D" id="3.40.50.300">
    <property type="entry name" value="P-loop containing nucleotide triphosphate hydrolases"/>
    <property type="match status" value="1"/>
</dbReference>